<keyword evidence="4" id="KW-1185">Reference proteome</keyword>
<dbReference type="InterPro" id="IPR002782">
    <property type="entry name" value="Mut7-C_RNAse_dom"/>
</dbReference>
<organism evidence="3 4">
    <name type="scientific">Ancylomarina longa</name>
    <dbReference type="NCBI Taxonomy" id="2487017"/>
    <lineage>
        <taxon>Bacteria</taxon>
        <taxon>Pseudomonadati</taxon>
        <taxon>Bacteroidota</taxon>
        <taxon>Bacteroidia</taxon>
        <taxon>Marinilabiliales</taxon>
        <taxon>Marinifilaceae</taxon>
        <taxon>Ancylomarina</taxon>
    </lineage>
</organism>
<protein>
    <submittedName>
        <fullName evidence="3">Twitching motility protein PilT</fullName>
    </submittedName>
</protein>
<comment type="caution">
    <text evidence="3">The sequence shown here is derived from an EMBL/GenBank/DDBJ whole genome shotgun (WGS) entry which is preliminary data.</text>
</comment>
<name>A0A434AFR2_9BACT</name>
<evidence type="ECO:0000313" key="3">
    <source>
        <dbReference type="EMBL" id="RUT73192.1"/>
    </source>
</evidence>
<dbReference type="InterPro" id="IPR016155">
    <property type="entry name" value="Mopterin_synth/thiamin_S_b"/>
</dbReference>
<dbReference type="OrthoDB" id="9797655at2"/>
<gene>
    <name evidence="3" type="ORF">DLK05_14555</name>
</gene>
<evidence type="ECO:0000259" key="2">
    <source>
        <dbReference type="Pfam" id="PF14451"/>
    </source>
</evidence>
<dbReference type="EMBL" id="RJJX01000026">
    <property type="protein sequence ID" value="RUT73192.1"/>
    <property type="molecule type" value="Genomic_DNA"/>
</dbReference>
<dbReference type="AlphaFoldDB" id="A0A434AFR2"/>
<dbReference type="InterPro" id="IPR027798">
    <property type="entry name" value="Ub_Mut7C"/>
</dbReference>
<feature type="domain" description="Ubiquitin Mut7-C" evidence="2">
    <location>
        <begin position="11"/>
        <end position="88"/>
    </location>
</feature>
<dbReference type="Proteomes" id="UP000282985">
    <property type="component" value="Unassembled WGS sequence"/>
</dbReference>
<dbReference type="PANTHER" id="PTHR39081">
    <property type="entry name" value="MUT7-C DOMAIN-CONTAINING PROTEIN"/>
    <property type="match status" value="1"/>
</dbReference>
<reference evidence="3 4" key="1">
    <citation type="submission" date="2018-11" db="EMBL/GenBank/DDBJ databases">
        <title>Parancylomarina longa gen. nov., sp. nov., isolated from sediments of southern Okinawa.</title>
        <authorList>
            <person name="Fu T."/>
        </authorList>
    </citation>
    <scope>NUCLEOTIDE SEQUENCE [LARGE SCALE GENOMIC DNA]</scope>
    <source>
        <strain evidence="3 4">T3-2 S1-C</strain>
    </source>
</reference>
<evidence type="ECO:0000313" key="4">
    <source>
        <dbReference type="Proteomes" id="UP000282985"/>
    </source>
</evidence>
<dbReference type="PANTHER" id="PTHR39081:SF1">
    <property type="entry name" value="MUT7-C RNASE DOMAIN-CONTAINING PROTEIN"/>
    <property type="match status" value="1"/>
</dbReference>
<proteinExistence type="predicted"/>
<sequence>MKGKGGMKKTFIFRFYAELNDFLPQNRRQKSFLESFKTPITIAETMVSLGIPFSEIDLILVNGESVAMNHRLKENDRVSVYPIFESMDISSKTKVRVKALRVTKFILDCHLGKLAKYLRMLGFDTLYRNDFGDDEIIDIASEEERIILTRDKLLLSSPKISHAYFVRAIDRHEQLIEVVKKFDLYSQFRSFTRCMTCNASLYEISKEEIINKIDRETARVFNQFFYCKHCDKVFWKGSHFKRMEAFIRELVLNNVRRSL</sequence>
<dbReference type="SUPFAM" id="SSF54285">
    <property type="entry name" value="MoaD/ThiS"/>
    <property type="match status" value="1"/>
</dbReference>
<feature type="domain" description="Mut7-C RNAse" evidence="1">
    <location>
        <begin position="103"/>
        <end position="246"/>
    </location>
</feature>
<evidence type="ECO:0000259" key="1">
    <source>
        <dbReference type="Pfam" id="PF01927"/>
    </source>
</evidence>
<dbReference type="Pfam" id="PF14451">
    <property type="entry name" value="Ub-Mut7C"/>
    <property type="match status" value="1"/>
</dbReference>
<dbReference type="Pfam" id="PF01927">
    <property type="entry name" value="Mut7-C"/>
    <property type="match status" value="1"/>
</dbReference>
<accession>A0A434AFR2</accession>